<reference evidence="2" key="4">
    <citation type="submission" date="2022-09" db="EMBL/GenBank/DDBJ databases">
        <title>Rouxiella aceris sp. nov., isolated from tree sap and emended description of the genus Rhouxiella.</title>
        <authorList>
            <person name="Kim I.S."/>
        </authorList>
    </citation>
    <scope>NUCLEOTIDE SEQUENCE</scope>
    <source>
        <strain evidence="2">SAP-2</strain>
    </source>
</reference>
<evidence type="ECO:0000313" key="2">
    <source>
        <dbReference type="EMBL" id="MBF6635743.1"/>
    </source>
</evidence>
<gene>
    <name evidence="3" type="ORF">BS639_00060</name>
    <name evidence="2" type="ORF">ITX54_03575</name>
</gene>
<sequence length="195" mass="20773">MGGFALLLATGIANISVAQAEQTIVFVRHGEKPVNSSGQLTCKGLNRALALPGVLLSRYGKPAAIFAAGPKEDKSGSSLRPLTTITPTAIQLSMPIDIQFHADDIAGVQKALLSNTYSNSLVFVSWEHKNLDKLVKNIMKAEGADPTTVPTWPGSDFDSIFVLKINQGSASNKISFQHEAENLTNLSEQCPGTHS</sequence>
<reference evidence="3 4" key="2">
    <citation type="journal article" date="2017" name="Int. J. Syst. Evol. Microbiol.">
        <title>Rouxiella badensis sp. nov. and Rouxiella silvae sp. nov. isolated from peat bog soil in Germany and emendation of the genus description.</title>
        <authorList>
            <person name="Le Fleche-Mateos A."/>
            <person name="Kugler J.H."/>
            <person name="Hansen S.H."/>
            <person name="Syldatk C."/>
            <person name="Hausmann R."/>
            <person name="Lomprez F."/>
            <person name="Vandenbogaert M."/>
            <person name="Manuguerra J.C."/>
            <person name="Grimont P.A."/>
        </authorList>
    </citation>
    <scope>NUCLEOTIDE SEQUENCE [LARGE SCALE GENOMIC DNA]</scope>
    <source>
        <strain evidence="3 4">213</strain>
    </source>
</reference>
<comment type="caution">
    <text evidence="2">The sequence shown here is derived from an EMBL/GenBank/DDBJ whole genome shotgun (WGS) entry which is preliminary data.</text>
</comment>
<dbReference type="AlphaFoldDB" id="A0AA41BVP3"/>
<dbReference type="EMBL" id="JADMKS010000001">
    <property type="protein sequence ID" value="MBF6635743.1"/>
    <property type="molecule type" value="Genomic_DNA"/>
</dbReference>
<dbReference type="CDD" id="cd07040">
    <property type="entry name" value="HP"/>
    <property type="match status" value="1"/>
</dbReference>
<keyword evidence="1" id="KW-0732">Signal</keyword>
<feature type="chain" id="PRO_5041464568" evidence="1">
    <location>
        <begin position="21"/>
        <end position="195"/>
    </location>
</feature>
<dbReference type="EMBL" id="MRWD01000001">
    <property type="protein sequence ID" value="ORJ23141.1"/>
    <property type="molecule type" value="Genomic_DNA"/>
</dbReference>
<evidence type="ECO:0000313" key="4">
    <source>
        <dbReference type="Proteomes" id="UP000192722"/>
    </source>
</evidence>
<evidence type="ECO:0000313" key="5">
    <source>
        <dbReference type="Proteomes" id="UP000705283"/>
    </source>
</evidence>
<feature type="signal peptide" evidence="1">
    <location>
        <begin position="1"/>
        <end position="20"/>
    </location>
</feature>
<keyword evidence="4" id="KW-1185">Reference proteome</keyword>
<protein>
    <submittedName>
        <fullName evidence="2">Histidine phosphatase family protein</fullName>
    </submittedName>
</protein>
<dbReference type="Proteomes" id="UP000705283">
    <property type="component" value="Unassembled WGS sequence"/>
</dbReference>
<evidence type="ECO:0000313" key="3">
    <source>
        <dbReference type="EMBL" id="ORJ23141.1"/>
    </source>
</evidence>
<reference evidence="3" key="1">
    <citation type="submission" date="2016-12" db="EMBL/GenBank/DDBJ databases">
        <authorList>
            <person name="Le Fleche-Mateos A."/>
        </authorList>
    </citation>
    <scope>NUCLEOTIDE SEQUENCE</scope>
    <source>
        <strain evidence="3">213</strain>
    </source>
</reference>
<proteinExistence type="predicted"/>
<reference evidence="2" key="3">
    <citation type="submission" date="2020-11" db="EMBL/GenBank/DDBJ databases">
        <authorList>
            <person name="Lee S.D."/>
        </authorList>
    </citation>
    <scope>NUCLEOTIDE SEQUENCE</scope>
    <source>
        <strain evidence="2">SAP-2</strain>
    </source>
</reference>
<dbReference type="RefSeq" id="WP_084981925.1">
    <property type="nucleotide sequence ID" value="NZ_CBCSCF010000002.1"/>
</dbReference>
<organism evidence="2 5">
    <name type="scientific">Rouxiella silvae</name>
    <dbReference type="NCBI Taxonomy" id="1646373"/>
    <lineage>
        <taxon>Bacteria</taxon>
        <taxon>Pseudomonadati</taxon>
        <taxon>Pseudomonadota</taxon>
        <taxon>Gammaproteobacteria</taxon>
        <taxon>Enterobacterales</taxon>
        <taxon>Yersiniaceae</taxon>
        <taxon>Rouxiella</taxon>
    </lineage>
</organism>
<accession>A0AA41BVP3</accession>
<name>A0AA41BVP3_9GAMM</name>
<evidence type="ECO:0000256" key="1">
    <source>
        <dbReference type="SAM" id="SignalP"/>
    </source>
</evidence>
<dbReference type="Proteomes" id="UP000192722">
    <property type="component" value="Unassembled WGS sequence"/>
</dbReference>